<dbReference type="AlphaFoldDB" id="A0A2P2NP51"/>
<name>A0A2P2NP51_RHIMU</name>
<reference evidence="1" key="1">
    <citation type="submission" date="2018-02" db="EMBL/GenBank/DDBJ databases">
        <title>Rhizophora mucronata_Transcriptome.</title>
        <authorList>
            <person name="Meera S.P."/>
            <person name="Sreeshan A."/>
            <person name="Augustine A."/>
        </authorList>
    </citation>
    <scope>NUCLEOTIDE SEQUENCE</scope>
    <source>
        <tissue evidence="1">Leaf</tissue>
    </source>
</reference>
<accession>A0A2P2NP51</accession>
<protein>
    <submittedName>
        <fullName evidence="1">Uncharacterized protein</fullName>
    </submittedName>
</protein>
<proteinExistence type="predicted"/>
<organism evidence="1">
    <name type="scientific">Rhizophora mucronata</name>
    <name type="common">Asiatic mangrove</name>
    <dbReference type="NCBI Taxonomy" id="61149"/>
    <lineage>
        <taxon>Eukaryota</taxon>
        <taxon>Viridiplantae</taxon>
        <taxon>Streptophyta</taxon>
        <taxon>Embryophyta</taxon>
        <taxon>Tracheophyta</taxon>
        <taxon>Spermatophyta</taxon>
        <taxon>Magnoliopsida</taxon>
        <taxon>eudicotyledons</taxon>
        <taxon>Gunneridae</taxon>
        <taxon>Pentapetalae</taxon>
        <taxon>rosids</taxon>
        <taxon>fabids</taxon>
        <taxon>Malpighiales</taxon>
        <taxon>Rhizophoraceae</taxon>
        <taxon>Rhizophora</taxon>
    </lineage>
</organism>
<dbReference type="EMBL" id="GGEC01063686">
    <property type="protein sequence ID" value="MBX44170.1"/>
    <property type="molecule type" value="Transcribed_RNA"/>
</dbReference>
<evidence type="ECO:0000313" key="1">
    <source>
        <dbReference type="EMBL" id="MBX44170.1"/>
    </source>
</evidence>
<sequence length="22" mass="2509">MLNCSRSLLIIDCFRTTPLPQS</sequence>